<evidence type="ECO:0000313" key="3">
    <source>
        <dbReference type="Proteomes" id="UP001497600"/>
    </source>
</evidence>
<reference evidence="2 3" key="1">
    <citation type="submission" date="2024-01" db="EMBL/GenBank/DDBJ databases">
        <authorList>
            <consortium name="Genoscope - CEA"/>
            <person name="William W."/>
        </authorList>
    </citation>
    <scope>NUCLEOTIDE SEQUENCE [LARGE SCALE GENOMIC DNA]</scope>
    <source>
        <strain evidence="2 3">29B2s-10</strain>
    </source>
</reference>
<keyword evidence="3" id="KW-1185">Reference proteome</keyword>
<organism evidence="2 3">
    <name type="scientific">[Candida] anglica</name>
    <dbReference type="NCBI Taxonomy" id="148631"/>
    <lineage>
        <taxon>Eukaryota</taxon>
        <taxon>Fungi</taxon>
        <taxon>Dikarya</taxon>
        <taxon>Ascomycota</taxon>
        <taxon>Saccharomycotina</taxon>
        <taxon>Pichiomycetes</taxon>
        <taxon>Debaryomycetaceae</taxon>
        <taxon>Kurtzmaniella</taxon>
    </lineage>
</organism>
<name>A0ABP0EAQ1_9ASCO</name>
<dbReference type="Proteomes" id="UP001497600">
    <property type="component" value="Chromosome D"/>
</dbReference>
<evidence type="ECO:0000313" key="2">
    <source>
        <dbReference type="EMBL" id="CAK7903504.1"/>
    </source>
</evidence>
<protein>
    <submittedName>
        <fullName evidence="2">Uncharacterized protein</fullName>
    </submittedName>
</protein>
<proteinExistence type="predicted"/>
<accession>A0ABP0EAQ1</accession>
<keyword evidence="1" id="KW-0175">Coiled coil</keyword>
<feature type="coiled-coil region" evidence="1">
    <location>
        <begin position="179"/>
        <end position="213"/>
    </location>
</feature>
<gene>
    <name evidence="2" type="ORF">CAAN4_D04874</name>
</gene>
<sequence length="215" mass="24827">MSFYKNEQKRIEALIKEPLLELVLQYLPHLQVGGATNREDVWEVVAMKLNTHRVAATLESRDNRDNRTDEIPIFSGRYVADVFKKLIDEYSSKVRRSSLGHECNAEAARMKERSSDRVDALLYELYILRYYDVEVMAKLSKERLEECAKEIIYGDTNGGPTTTKDVLAAAKEQSAIDERELYEAKLAQKMAQLDKLTEDNKRLLDLNHELLSNRN</sequence>
<dbReference type="EMBL" id="OZ004256">
    <property type="protein sequence ID" value="CAK7903504.1"/>
    <property type="molecule type" value="Genomic_DNA"/>
</dbReference>
<evidence type="ECO:0000256" key="1">
    <source>
        <dbReference type="SAM" id="Coils"/>
    </source>
</evidence>